<feature type="compositionally biased region" description="Polar residues" evidence="1">
    <location>
        <begin position="1548"/>
        <end position="1568"/>
    </location>
</feature>
<feature type="region of interest" description="Disordered" evidence="1">
    <location>
        <begin position="1543"/>
        <end position="1693"/>
    </location>
</feature>
<feature type="compositionally biased region" description="Basic and acidic residues" evidence="1">
    <location>
        <begin position="832"/>
        <end position="861"/>
    </location>
</feature>
<feature type="compositionally biased region" description="Acidic residues" evidence="1">
    <location>
        <begin position="31"/>
        <end position="46"/>
    </location>
</feature>
<evidence type="ECO:0000313" key="3">
    <source>
        <dbReference type="Proteomes" id="UP000327013"/>
    </source>
</evidence>
<feature type="compositionally biased region" description="Low complexity" evidence="1">
    <location>
        <begin position="1658"/>
        <end position="1670"/>
    </location>
</feature>
<feature type="compositionally biased region" description="Low complexity" evidence="1">
    <location>
        <begin position="365"/>
        <end position="377"/>
    </location>
</feature>
<organism evidence="2 3">
    <name type="scientific">Carpinus fangiana</name>
    <dbReference type="NCBI Taxonomy" id="176857"/>
    <lineage>
        <taxon>Eukaryota</taxon>
        <taxon>Viridiplantae</taxon>
        <taxon>Streptophyta</taxon>
        <taxon>Embryophyta</taxon>
        <taxon>Tracheophyta</taxon>
        <taxon>Spermatophyta</taxon>
        <taxon>Magnoliopsida</taxon>
        <taxon>eudicotyledons</taxon>
        <taxon>Gunneridae</taxon>
        <taxon>Pentapetalae</taxon>
        <taxon>rosids</taxon>
        <taxon>fabids</taxon>
        <taxon>Fagales</taxon>
        <taxon>Betulaceae</taxon>
        <taxon>Carpinus</taxon>
    </lineage>
</organism>
<feature type="region of interest" description="Disordered" evidence="1">
    <location>
        <begin position="723"/>
        <end position="1025"/>
    </location>
</feature>
<feature type="compositionally biased region" description="Basic and acidic residues" evidence="1">
    <location>
        <begin position="1810"/>
        <end position="1819"/>
    </location>
</feature>
<keyword evidence="3" id="KW-1185">Reference proteome</keyword>
<feature type="compositionally biased region" description="Low complexity" evidence="1">
    <location>
        <begin position="1065"/>
        <end position="1076"/>
    </location>
</feature>
<feature type="region of interest" description="Disordered" evidence="1">
    <location>
        <begin position="1783"/>
        <end position="2097"/>
    </location>
</feature>
<feature type="compositionally biased region" description="Basic and acidic residues" evidence="1">
    <location>
        <begin position="173"/>
        <end position="183"/>
    </location>
</feature>
<feature type="region of interest" description="Disordered" evidence="1">
    <location>
        <begin position="652"/>
        <end position="706"/>
    </location>
</feature>
<feature type="region of interest" description="Disordered" evidence="1">
    <location>
        <begin position="416"/>
        <end position="623"/>
    </location>
</feature>
<feature type="compositionally biased region" description="Low complexity" evidence="1">
    <location>
        <begin position="2017"/>
        <end position="2039"/>
    </location>
</feature>
<feature type="region of interest" description="Disordered" evidence="1">
    <location>
        <begin position="28"/>
        <end position="323"/>
    </location>
</feature>
<dbReference type="EMBL" id="VIBQ01000016">
    <property type="protein sequence ID" value="KAB8356437.1"/>
    <property type="molecule type" value="Genomic_DNA"/>
</dbReference>
<feature type="compositionally biased region" description="Polar residues" evidence="1">
    <location>
        <begin position="905"/>
        <end position="918"/>
    </location>
</feature>
<feature type="compositionally biased region" description="Polar residues" evidence="1">
    <location>
        <begin position="864"/>
        <end position="880"/>
    </location>
</feature>
<feature type="compositionally biased region" description="Low complexity" evidence="1">
    <location>
        <begin position="1000"/>
        <end position="1014"/>
    </location>
</feature>
<feature type="region of interest" description="Disordered" evidence="1">
    <location>
        <begin position="1382"/>
        <end position="1464"/>
    </location>
</feature>
<feature type="compositionally biased region" description="Low complexity" evidence="1">
    <location>
        <begin position="1193"/>
        <end position="1206"/>
    </location>
</feature>
<feature type="compositionally biased region" description="Pro residues" evidence="1">
    <location>
        <begin position="783"/>
        <end position="799"/>
    </location>
</feature>
<evidence type="ECO:0008006" key="4">
    <source>
        <dbReference type="Google" id="ProtNLM"/>
    </source>
</evidence>
<feature type="compositionally biased region" description="Low complexity" evidence="1">
    <location>
        <begin position="232"/>
        <end position="243"/>
    </location>
</feature>
<feature type="compositionally biased region" description="Polar residues" evidence="1">
    <location>
        <begin position="191"/>
        <end position="205"/>
    </location>
</feature>
<evidence type="ECO:0000256" key="1">
    <source>
        <dbReference type="SAM" id="MobiDB-lite"/>
    </source>
</evidence>
<feature type="compositionally biased region" description="Basic and acidic residues" evidence="1">
    <location>
        <begin position="255"/>
        <end position="270"/>
    </location>
</feature>
<feature type="compositionally biased region" description="Basic and acidic residues" evidence="1">
    <location>
        <begin position="1605"/>
        <end position="1616"/>
    </location>
</feature>
<feature type="region of interest" description="Disordered" evidence="1">
    <location>
        <begin position="1043"/>
        <end position="1086"/>
    </location>
</feature>
<evidence type="ECO:0000313" key="2">
    <source>
        <dbReference type="EMBL" id="KAB8356437.1"/>
    </source>
</evidence>
<feature type="compositionally biased region" description="Low complexity" evidence="1">
    <location>
        <begin position="1587"/>
        <end position="1604"/>
    </location>
</feature>
<feature type="compositionally biased region" description="Polar residues" evidence="1">
    <location>
        <begin position="71"/>
        <end position="86"/>
    </location>
</feature>
<feature type="compositionally biased region" description="Polar residues" evidence="1">
    <location>
        <begin position="670"/>
        <end position="680"/>
    </location>
</feature>
<feature type="compositionally biased region" description="Basic and acidic residues" evidence="1">
    <location>
        <begin position="1388"/>
        <end position="1411"/>
    </location>
</feature>
<dbReference type="Proteomes" id="UP000327013">
    <property type="component" value="Unassembled WGS sequence"/>
</dbReference>
<feature type="compositionally biased region" description="Low complexity" evidence="1">
    <location>
        <begin position="1876"/>
        <end position="1903"/>
    </location>
</feature>
<feature type="compositionally biased region" description="Basic and acidic residues" evidence="1">
    <location>
        <begin position="2056"/>
        <end position="2065"/>
    </location>
</feature>
<feature type="compositionally biased region" description="Basic and acidic residues" evidence="1">
    <location>
        <begin position="464"/>
        <end position="474"/>
    </location>
</feature>
<feature type="compositionally biased region" description="Low complexity" evidence="1">
    <location>
        <begin position="764"/>
        <end position="782"/>
    </location>
</feature>
<protein>
    <recommendedName>
        <fullName evidence="4">SWI-SNF chromatin-remodeling complex protein</fullName>
    </recommendedName>
</protein>
<feature type="compositionally biased region" description="Low complexity" evidence="1">
    <location>
        <begin position="596"/>
        <end position="611"/>
    </location>
</feature>
<feature type="compositionally biased region" description="Low complexity" evidence="1">
    <location>
        <begin position="919"/>
        <end position="932"/>
    </location>
</feature>
<reference evidence="2 3" key="1">
    <citation type="submission" date="2019-06" db="EMBL/GenBank/DDBJ databases">
        <title>A chromosomal-level reference genome of Carpinus fangiana (Coryloideae, Betulaceae).</title>
        <authorList>
            <person name="Yang X."/>
            <person name="Wang Z."/>
            <person name="Zhang L."/>
            <person name="Hao G."/>
            <person name="Liu J."/>
            <person name="Yang Y."/>
        </authorList>
    </citation>
    <scope>NUCLEOTIDE SEQUENCE [LARGE SCALE GENOMIC DNA]</scope>
    <source>
        <strain evidence="2">Cfa_2016G</strain>
        <tissue evidence="2">Leaf</tissue>
    </source>
</reference>
<accession>A0A5N6KXB6</accession>
<feature type="compositionally biased region" description="Basic and acidic residues" evidence="1">
    <location>
        <begin position="1637"/>
        <end position="1647"/>
    </location>
</feature>
<feature type="region of interest" description="Disordered" evidence="1">
    <location>
        <begin position="1193"/>
        <end position="1331"/>
    </location>
</feature>
<feature type="compositionally biased region" description="Polar residues" evidence="1">
    <location>
        <begin position="438"/>
        <end position="447"/>
    </location>
</feature>
<feature type="compositionally biased region" description="Polar residues" evidence="1">
    <location>
        <begin position="483"/>
        <end position="518"/>
    </location>
</feature>
<gene>
    <name evidence="2" type="ORF">FH972_024020</name>
</gene>
<feature type="compositionally biased region" description="Basic and acidic residues" evidence="1">
    <location>
        <begin position="1311"/>
        <end position="1326"/>
    </location>
</feature>
<feature type="compositionally biased region" description="Basic and acidic residues" evidence="1">
    <location>
        <begin position="1947"/>
        <end position="1956"/>
    </location>
</feature>
<feature type="compositionally biased region" description="Polar residues" evidence="1">
    <location>
        <begin position="1455"/>
        <end position="1464"/>
    </location>
</feature>
<feature type="compositionally biased region" description="Basic and acidic residues" evidence="1">
    <location>
        <begin position="1925"/>
        <end position="1936"/>
    </location>
</feature>
<feature type="compositionally biased region" description="Polar residues" evidence="1">
    <location>
        <begin position="689"/>
        <end position="701"/>
    </location>
</feature>
<feature type="compositionally biased region" description="Polar residues" evidence="1">
    <location>
        <begin position="135"/>
        <end position="171"/>
    </location>
</feature>
<feature type="region of interest" description="Disordered" evidence="1">
    <location>
        <begin position="361"/>
        <end position="402"/>
    </location>
</feature>
<feature type="compositionally biased region" description="Polar residues" evidence="1">
    <location>
        <begin position="271"/>
        <end position="294"/>
    </location>
</feature>
<dbReference type="OrthoDB" id="5151921at2759"/>
<proteinExistence type="predicted"/>
<sequence>MAGRAPPPNFKTDVHRNVTKKWAGARNVAYDGDDWGGYDEYGDYSEEPLPPVPPSAVPTTSNKPTGLRQRGQASTPNAEPSRNFTAPPSTQQPPQSPQQPLHKAGSFDYGDDRRDFSAGHPSNVQHPVDSRPYSRGQQSATSSQGQHSLQSAGSPPPSAHTQALHPSQLSQDPGHDFYQRRDFSPSAVPQPLSQRSPPSTATSDRASGHTFPPRKSSLGQNERPDMATVMMSAPDAAPPQSADEAPRPLFVRPADIYKRMEAERERERQSMDSASRPSGASIDQSRSVNPQPHSVQGAPRMSVTGPVEMDAGPVLTSGNLGGVRSGYGMDGLPIREEPTKTTPVVDAPLLPKLDRFSGFGSDMWGSSGFSEPSELSSTAEDPNDRSEVSAVSDAALKEQPSMGFRSAVERAFDAEGASTLSPVAQSGGGSQRSNQGSDFSRTDSTAGISPIVSRAPSGAAPAMRTHDRDVRHEASPAIAEEPTSATSDDPRRTSGTTVRDPTAAHSRNISAESGSSYRRNMEIPSPDNSPARHPAIAINQPLQPPAEGELAVTTPVSPKLASGGSAAAPSSRNPSPSKGRVANLTNKYDTDSRRNSGSSIASWASSKRSASPVKDAAGNGVSSYTTSDALAVKQDPSRPHLPGEWVSYATTATNESGASLAETKTIRGEPSSQSETNRPGSETVPDFSPSASKSSTTQAAESGTGPMAALASAGAAIAASLTQVASGSGATGERDFASGGSADVSSEVSKDRLVPGEVSSFHPTGASLGAGEAASSASSFAPTPSPMMSPMRPTPPPKDTPLTETINRVSGYFPAPPAPLKGRETAAPPTLRTDKDSLAPADVKDSADRLESERLNEEIERSLTPGNASTAAGLNSSQLVPPSPNSPNMALRESSLFPHEYDSYWNGSEFDQSSQPSRGVSAAGLGAANVAADRPPGRQLSDTPSATNSPRPGMLANRFSWEADEEPSVTAEKVEASKPSQEVFQESKALDEANKRQFGSSDLPSPAVAPAALPNIQTSFENERKASINEAAGSATLSAALADDSSMMTSQSADRKNSPSAYSSAPATGRTPATPAADHRPAYVHPAPLKELMASIKTPKDRIERYDQIRTQFGSMSTGLDDWLAHMVSSHPEHHRAAISAPHLTADATTTGLAGSVRNKISPAMSKFTNKSSSGTGSTPYYQQYLASASTLNAQSASSQQSTASSGPMQDPNFKGRSPSQTKGKDLFGSIGGKASHSAKGLFAKGKSKLRAASTEKAQAPPPRPPSSVPSSFVSPSDNPNRMSRFFRRSSSQGNVLATLPEAETSNTRKVSHDSKLQGASDHSKQELPSVADQDVATTLGADKFVDTTVQTSTRDDVQLPTVPYQRNNVTQGVDTAANLPLASYQVRKKDDETEDDGSGRDSFHSARDNPSRAASSIDVNLLPISKENPISPIAENPPETSWPTVGAADAGLQDASSDHSLNTGREIASPTATAASVTAIPAVTAISPATALGSNVPAEAVSSLPAADSAQDLPAHSIVQETVQQPLYHNQHATEDIRNYDEHHGTLPTQTTNVLPSQHDTPLTPNDQPIEFDNPRPGAVVPENFPQAQSYQPSQSNQPSQSSKEPEPNRLEHEPSVISQREGPSDQPRSRPFANARDDAEYERPRSSHSRHRSRSRSGSASAPRVVSSQGADAQPPLPQSPSSRPLSVSSPMADTAIPSALRVVSLPISRPVPVSSPSADMAFAAATTNRRPHSGDQHYASNLRRSTQRIQEPVLRDQWYTPSDPASQRYVDARTYDTEYSIPGLGPDPTLPAPEKVRSTVPSGEVASAKEKKESKVRSIYGRLRSRSRSRSRSGIEDPPPATVTEEPLPTALDAPRSRPSFLPHRARAASGPTVTTTTTTTTSRTGAKTSVSTTTTAPWTRIDPRLPSQTFAASPEVDDLEDGRRPSIMHDPDPLPTRTLPKMSKKDDVEQRRMLRRHQNTDDGVTNDEKARNRKSWFGGMFSSSRSASSTRKEFYSEPSMIKQQPSSIPPQIPQLSTANSGNNSATIAAAAALASQPSQRTANKLTKAPSKSQRDRDEQKQRQRIRPTSITLQLARQHLGLPPEIQPSQTYLH</sequence>
<comment type="caution">
    <text evidence="2">The sequence shown here is derived from an EMBL/GenBank/DDBJ whole genome shotgun (WGS) entry which is preliminary data.</text>
</comment>
<feature type="compositionally biased region" description="Basic residues" evidence="1">
    <location>
        <begin position="1648"/>
        <end position="1657"/>
    </location>
</feature>
<feature type="compositionally biased region" description="Polar residues" evidence="1">
    <location>
        <begin position="940"/>
        <end position="950"/>
    </location>
</feature>
<feature type="compositionally biased region" description="Low complexity" evidence="1">
    <location>
        <begin position="557"/>
        <end position="577"/>
    </location>
</feature>
<name>A0A5N6KXB6_9ROSI</name>
<feature type="compositionally biased region" description="Low complexity" evidence="1">
    <location>
        <begin position="1682"/>
        <end position="1693"/>
    </location>
</feature>